<evidence type="ECO:0000313" key="9">
    <source>
        <dbReference type="EMBL" id="MBO1803841.1"/>
    </source>
</evidence>
<feature type="domain" description="Gram-positive cocci surface proteins LPxTG" evidence="8">
    <location>
        <begin position="517"/>
        <end position="552"/>
    </location>
</feature>
<dbReference type="InterPro" id="IPR019931">
    <property type="entry name" value="LPXTG_anchor"/>
</dbReference>
<reference evidence="9" key="1">
    <citation type="submission" date="2021-03" db="EMBL/GenBank/DDBJ databases">
        <title>Leucobacter chromiisoli sp. nov., isolated from chromium-containing soil of chemical plant.</title>
        <authorList>
            <person name="Xu Z."/>
        </authorList>
    </citation>
    <scope>NUCLEOTIDE SEQUENCE</scope>
    <source>
        <strain evidence="9">A2</strain>
    </source>
</reference>
<comment type="caution">
    <text evidence="9">The sequence shown here is derived from an EMBL/GenBank/DDBJ whole genome shotgun (WGS) entry which is preliminary data.</text>
</comment>
<proteinExistence type="predicted"/>
<dbReference type="PROSITE" id="PS50847">
    <property type="entry name" value="GRAM_POS_ANCHORING"/>
    <property type="match status" value="1"/>
</dbReference>
<evidence type="ECO:0000313" key="10">
    <source>
        <dbReference type="Proteomes" id="UP000664398"/>
    </source>
</evidence>
<keyword evidence="10" id="KW-1185">Reference proteome</keyword>
<organism evidence="9 10">
    <name type="scientific">Leucobacter ruminantium</name>
    <dbReference type="NCBI Taxonomy" id="1289170"/>
    <lineage>
        <taxon>Bacteria</taxon>
        <taxon>Bacillati</taxon>
        <taxon>Actinomycetota</taxon>
        <taxon>Actinomycetes</taxon>
        <taxon>Micrococcales</taxon>
        <taxon>Microbacteriaceae</taxon>
        <taxon>Leucobacter</taxon>
    </lineage>
</organism>
<evidence type="ECO:0000259" key="8">
    <source>
        <dbReference type="PROSITE" id="PS50847"/>
    </source>
</evidence>
<dbReference type="NCBIfam" id="TIGR01167">
    <property type="entry name" value="LPXTG_anchor"/>
    <property type="match status" value="1"/>
</dbReference>
<gene>
    <name evidence="9" type="ORF">J4H91_00705</name>
</gene>
<evidence type="ECO:0000256" key="1">
    <source>
        <dbReference type="ARBA" id="ARBA00022512"/>
    </source>
</evidence>
<keyword evidence="1" id="KW-0134">Cell wall</keyword>
<evidence type="ECO:0000256" key="7">
    <source>
        <dbReference type="SAM" id="SignalP"/>
    </source>
</evidence>
<dbReference type="Gene3D" id="3.30.420.430">
    <property type="match status" value="1"/>
</dbReference>
<keyword evidence="2" id="KW-0964">Secreted</keyword>
<name>A0A939RXF8_9MICO</name>
<evidence type="ECO:0000256" key="3">
    <source>
        <dbReference type="ARBA" id="ARBA00022729"/>
    </source>
</evidence>
<evidence type="ECO:0000256" key="2">
    <source>
        <dbReference type="ARBA" id="ARBA00022525"/>
    </source>
</evidence>
<dbReference type="AlphaFoldDB" id="A0A939RXF8"/>
<dbReference type="EMBL" id="JAGDYL010000001">
    <property type="protein sequence ID" value="MBO1803841.1"/>
    <property type="molecule type" value="Genomic_DNA"/>
</dbReference>
<evidence type="ECO:0000256" key="4">
    <source>
        <dbReference type="ARBA" id="ARBA00023088"/>
    </source>
</evidence>
<keyword evidence="6" id="KW-0812">Transmembrane</keyword>
<sequence>MRTHRLLALGTAAALALGGIAIASPAFAVEPQPQDREMQPLAAETRLSITTPGDSGYYTGGLGRLGGTAVPGAQLNISAATDNRSTLDIIAVGPSGDWSVTMQPPLMTGNVRVEVSQYEDGGSRLTDTQQVDYTFFAPVNITSIPPSGVFGPDEAVTRISGTVDPALASRSDYRITPILNGASFDYTMDDSGNWSVTFPEPLQPGNYSLVVQQAVTDPAVHSSLSPASATFTVAAAPGPVYAEVTIDGFSDDLEIRTGPVAKLDGTGEPGAWIEGSYARAEDPFGPSPEFHDFTAQVSEDGTWSYAFPETIRRGIFTAAVHQYVEDETWNSSSFVLALLADPSQITSIAPGQVFTAANAPNSIAGTVDPFLPNAFFSEGPGEPEGPVNLLAQTADALAGSLEQGGDPAEAAESAGELLADAGPTATPTASSSFVPTLTSSTGASYPVEVDENGDWSADLGGRLPVGEYTMTFTPVFADDSIQEINHLDTVSVSFSVVAGGGSKSVDPGTGKTGITTLPSTGGASLLPYALGAAGLLLIGGAALFVARRRNSE</sequence>
<feature type="signal peptide" evidence="7">
    <location>
        <begin position="1"/>
        <end position="28"/>
    </location>
</feature>
<feature type="region of interest" description="Disordered" evidence="5">
    <location>
        <begin position="420"/>
        <end position="449"/>
    </location>
</feature>
<dbReference type="Pfam" id="PF00746">
    <property type="entry name" value="Gram_pos_anchor"/>
    <property type="match status" value="1"/>
</dbReference>
<dbReference type="Proteomes" id="UP000664398">
    <property type="component" value="Unassembled WGS sequence"/>
</dbReference>
<feature type="chain" id="PRO_5037783648" evidence="7">
    <location>
        <begin position="29"/>
        <end position="552"/>
    </location>
</feature>
<evidence type="ECO:0000256" key="6">
    <source>
        <dbReference type="SAM" id="Phobius"/>
    </source>
</evidence>
<accession>A0A939RXF8</accession>
<keyword evidence="6" id="KW-1133">Transmembrane helix</keyword>
<keyword evidence="6" id="KW-0472">Membrane</keyword>
<feature type="compositionally biased region" description="Polar residues" evidence="5">
    <location>
        <begin position="425"/>
        <end position="443"/>
    </location>
</feature>
<keyword evidence="3 7" id="KW-0732">Signal</keyword>
<dbReference type="RefSeq" id="WP_208044326.1">
    <property type="nucleotide sequence ID" value="NZ_JAGDYL010000001.1"/>
</dbReference>
<evidence type="ECO:0000256" key="5">
    <source>
        <dbReference type="SAM" id="MobiDB-lite"/>
    </source>
</evidence>
<keyword evidence="4" id="KW-0572">Peptidoglycan-anchor</keyword>
<feature type="transmembrane region" description="Helical" evidence="6">
    <location>
        <begin position="525"/>
        <end position="546"/>
    </location>
</feature>
<protein>
    <submittedName>
        <fullName evidence="9">LPXTG cell wall anchor domain-containing protein</fullName>
    </submittedName>
</protein>